<dbReference type="EMBL" id="CP003382">
    <property type="protein sequence ID" value="AFZ67665.1"/>
    <property type="molecule type" value="Genomic_DNA"/>
</dbReference>
<dbReference type="KEGG" id="dpd:Deipe_2179"/>
<keyword evidence="1" id="KW-0472">Membrane</keyword>
<evidence type="ECO:0000313" key="3">
    <source>
        <dbReference type="Proteomes" id="UP000010467"/>
    </source>
</evidence>
<organism evidence="2 3">
    <name type="scientific">Deinococcus peraridilitoris (strain DSM 19664 / LMG 22246 / CIP 109416 / KR-200)</name>
    <dbReference type="NCBI Taxonomy" id="937777"/>
    <lineage>
        <taxon>Bacteria</taxon>
        <taxon>Thermotogati</taxon>
        <taxon>Deinococcota</taxon>
        <taxon>Deinococci</taxon>
        <taxon>Deinococcales</taxon>
        <taxon>Deinococcaceae</taxon>
        <taxon>Deinococcus</taxon>
    </lineage>
</organism>
<name>L0A3T7_DEIPD</name>
<keyword evidence="3" id="KW-1185">Reference proteome</keyword>
<gene>
    <name evidence="2" type="ordered locus">Deipe_2179</name>
</gene>
<reference evidence="3" key="1">
    <citation type="submission" date="2012-03" db="EMBL/GenBank/DDBJ databases">
        <title>Complete sequence of chromosome of Deinococcus peraridilitoris DSM 19664.</title>
        <authorList>
            <person name="Lucas S."/>
            <person name="Copeland A."/>
            <person name="Lapidus A."/>
            <person name="Glavina del Rio T."/>
            <person name="Dalin E."/>
            <person name="Tice H."/>
            <person name="Bruce D."/>
            <person name="Goodwin L."/>
            <person name="Pitluck S."/>
            <person name="Peters L."/>
            <person name="Mikhailova N."/>
            <person name="Lu M."/>
            <person name="Kyrpides N."/>
            <person name="Mavromatis K."/>
            <person name="Ivanova N."/>
            <person name="Brettin T."/>
            <person name="Detter J.C."/>
            <person name="Han C."/>
            <person name="Larimer F."/>
            <person name="Land M."/>
            <person name="Hauser L."/>
            <person name="Markowitz V."/>
            <person name="Cheng J.-F."/>
            <person name="Hugenholtz P."/>
            <person name="Woyke T."/>
            <person name="Wu D."/>
            <person name="Pukall R."/>
            <person name="Steenblock K."/>
            <person name="Brambilla E."/>
            <person name="Klenk H.-P."/>
            <person name="Eisen J.A."/>
        </authorList>
    </citation>
    <scope>NUCLEOTIDE SEQUENCE [LARGE SCALE GENOMIC DNA]</scope>
    <source>
        <strain evidence="3">DSM 19664 / LMG 22246 / CIP 109416 / KR-200</strain>
    </source>
</reference>
<protein>
    <submittedName>
        <fullName evidence="2">Uncharacterized protein</fullName>
    </submittedName>
</protein>
<accession>L0A3T7</accession>
<dbReference type="STRING" id="937777.Deipe_2179"/>
<keyword evidence="1" id="KW-0812">Transmembrane</keyword>
<dbReference type="HOGENOM" id="CLU_1376195_0_0_0"/>
<evidence type="ECO:0000313" key="2">
    <source>
        <dbReference type="EMBL" id="AFZ67665.1"/>
    </source>
</evidence>
<dbReference type="PATRIC" id="fig|937777.3.peg.2181"/>
<evidence type="ECO:0000256" key="1">
    <source>
        <dbReference type="SAM" id="Phobius"/>
    </source>
</evidence>
<dbReference type="AlphaFoldDB" id="L0A3T7"/>
<feature type="transmembrane region" description="Helical" evidence="1">
    <location>
        <begin position="18"/>
        <end position="35"/>
    </location>
</feature>
<dbReference type="Proteomes" id="UP000010467">
    <property type="component" value="Chromosome"/>
</dbReference>
<proteinExistence type="predicted"/>
<keyword evidence="1" id="KW-1133">Transmembrane helix</keyword>
<sequence length="198" mass="21584">MSAVMSHTSPAQRAMSEVLVWITVLFGLLVGFLYMRSTTDRTTLLTQSGASLSVPLTWSSERVEGTLVSAHDWRAGSFGPRVSVTALTHALMPEETLSASVARYSLNRGEPLEGYRVLGIKPAGLRVNGTRQDAVNLTFAYLQDAPAGSDVPPAVMIRTDTVTRWKGALYAVSFAAERDEYPRLDSLRARLTADVRLP</sequence>